<dbReference type="AlphaFoldDB" id="A0A2H0TGA8"/>
<comment type="caution">
    <text evidence="1">The sequence shown here is derived from an EMBL/GenBank/DDBJ whole genome shotgun (WGS) entry which is preliminary data.</text>
</comment>
<dbReference type="EMBL" id="PFCN01000009">
    <property type="protein sequence ID" value="PIR70590.1"/>
    <property type="molecule type" value="Genomic_DNA"/>
</dbReference>
<protein>
    <submittedName>
        <fullName evidence="1">Uncharacterized protein</fullName>
    </submittedName>
</protein>
<gene>
    <name evidence="1" type="ORF">COU46_00605</name>
</gene>
<dbReference type="Proteomes" id="UP000229383">
    <property type="component" value="Unassembled WGS sequence"/>
</dbReference>
<reference evidence="2" key="1">
    <citation type="submission" date="2017-09" db="EMBL/GenBank/DDBJ databases">
        <title>Depth-based differentiation of microbial function through sediment-hosted aquifers and enrichment of novel symbionts in the deep terrestrial subsurface.</title>
        <authorList>
            <person name="Probst A.J."/>
            <person name="Ladd B."/>
            <person name="Jarett J.K."/>
            <person name="Geller-Mcgrath D.E."/>
            <person name="Sieber C.M.K."/>
            <person name="Emerson J.B."/>
            <person name="Anantharaman K."/>
            <person name="Thomas B.C."/>
            <person name="Malmstrom R."/>
            <person name="Stieglmeier M."/>
            <person name="Klingl A."/>
            <person name="Woyke T."/>
            <person name="Ryan C.M."/>
            <person name="Banfield J.F."/>
        </authorList>
    </citation>
    <scope>NUCLEOTIDE SEQUENCE [LARGE SCALE GENOMIC DNA]</scope>
</reference>
<organism evidence="1 2">
    <name type="scientific">Candidatus Niyogibacteria bacterium CG10_big_fil_rev_8_21_14_0_10_42_19</name>
    <dbReference type="NCBI Taxonomy" id="1974725"/>
    <lineage>
        <taxon>Bacteria</taxon>
        <taxon>Candidatus Niyogiibacteriota</taxon>
    </lineage>
</organism>
<sequence length="111" mass="13333">MIYSIELTNSDPKIIKFFRLFLDEILKIDKYRIRGQLFFYPDLDKNELIKFWSKISSIPPSQFTKSICLKAKIGKFKSNPLGTFKIRYYCKKDFLKIQKIIKDVWRDARVV</sequence>
<evidence type="ECO:0000313" key="2">
    <source>
        <dbReference type="Proteomes" id="UP000229383"/>
    </source>
</evidence>
<evidence type="ECO:0000313" key="1">
    <source>
        <dbReference type="EMBL" id="PIR70590.1"/>
    </source>
</evidence>
<name>A0A2H0TGA8_9BACT</name>
<proteinExistence type="predicted"/>
<accession>A0A2H0TGA8</accession>